<dbReference type="GO" id="GO:0044205">
    <property type="term" value="P:'de novo' UMP biosynthetic process"/>
    <property type="evidence" value="ECO:0007669"/>
    <property type="project" value="UniProtKB-UniRule"/>
</dbReference>
<keyword evidence="6 12" id="KW-0285">Flavoprotein</keyword>
<dbReference type="NCBIfam" id="NF005574">
    <property type="entry name" value="PRK07259.1"/>
    <property type="match status" value="1"/>
</dbReference>
<keyword evidence="5 12" id="KW-0963">Cytoplasm</keyword>
<evidence type="ECO:0000256" key="10">
    <source>
        <dbReference type="ARBA" id="ARBA00023027"/>
    </source>
</evidence>
<feature type="domain" description="Dihydroorotate dehydrogenase catalytic" evidence="13">
    <location>
        <begin position="4"/>
        <end position="283"/>
    </location>
</feature>
<feature type="binding site" evidence="12">
    <location>
        <position position="126"/>
    </location>
    <ligand>
        <name>substrate</name>
    </ligand>
</feature>
<dbReference type="CDD" id="cd04740">
    <property type="entry name" value="DHOD_1B_like"/>
    <property type="match status" value="1"/>
</dbReference>
<comment type="catalytic activity">
    <reaction evidence="12">
        <text>(S)-dihydroorotate + A = orotate + AH2</text>
        <dbReference type="Rhea" id="RHEA:18073"/>
        <dbReference type="ChEBI" id="CHEBI:13193"/>
        <dbReference type="ChEBI" id="CHEBI:17499"/>
        <dbReference type="ChEBI" id="CHEBI:30839"/>
        <dbReference type="ChEBI" id="CHEBI:30864"/>
    </reaction>
</comment>
<comment type="caution">
    <text evidence="14">The sequence shown here is derived from an EMBL/GenBank/DDBJ whole genome shotgun (WGS) entry which is preliminary data.</text>
</comment>
<dbReference type="InterPro" id="IPR024920">
    <property type="entry name" value="Dihydroorotate_DH_1"/>
</dbReference>
<dbReference type="Pfam" id="PF01180">
    <property type="entry name" value="DHO_dh"/>
    <property type="match status" value="1"/>
</dbReference>
<evidence type="ECO:0000259" key="13">
    <source>
        <dbReference type="Pfam" id="PF01180"/>
    </source>
</evidence>
<evidence type="ECO:0000256" key="4">
    <source>
        <dbReference type="ARBA" id="ARBA00008008"/>
    </source>
</evidence>
<keyword evidence="15" id="KW-1185">Reference proteome</keyword>
<dbReference type="PANTHER" id="PTHR48109">
    <property type="entry name" value="DIHYDROOROTATE DEHYDROGENASE (QUINONE), MITOCHONDRIAL-RELATED"/>
    <property type="match status" value="1"/>
</dbReference>
<dbReference type="FunFam" id="3.20.20.70:FF:000027">
    <property type="entry name" value="Dihydropyrimidine dehydrogenase [NADP(+)]"/>
    <property type="match status" value="1"/>
</dbReference>
<dbReference type="Gene3D" id="3.20.20.70">
    <property type="entry name" value="Aldolase class I"/>
    <property type="match status" value="1"/>
</dbReference>
<accession>A0A6A7KBD7</accession>
<evidence type="ECO:0000256" key="11">
    <source>
        <dbReference type="ARBA" id="ARBA00048996"/>
    </source>
</evidence>
<evidence type="ECO:0000256" key="12">
    <source>
        <dbReference type="HAMAP-Rule" id="MF_00224"/>
    </source>
</evidence>
<organism evidence="14 15">
    <name type="scientific">Alkalibaculum sporogenes</name>
    <dbReference type="NCBI Taxonomy" id="2655001"/>
    <lineage>
        <taxon>Bacteria</taxon>
        <taxon>Bacillati</taxon>
        <taxon>Bacillota</taxon>
        <taxon>Clostridia</taxon>
        <taxon>Eubacteriales</taxon>
        <taxon>Eubacteriaceae</taxon>
        <taxon>Alkalibaculum</taxon>
    </lineage>
</organism>
<dbReference type="EC" id="1.3.-.-" evidence="12"/>
<protein>
    <recommendedName>
        <fullName evidence="12">Dihydroorotate dehydrogenase</fullName>
        <shortName evidence="12">DHOD</shortName>
        <shortName evidence="12">DHODase</shortName>
        <shortName evidence="12">DHOdehase</shortName>
        <ecNumber evidence="12">1.3.-.-</ecNumber>
    </recommendedName>
</protein>
<evidence type="ECO:0000256" key="6">
    <source>
        <dbReference type="ARBA" id="ARBA00022630"/>
    </source>
</evidence>
<evidence type="ECO:0000256" key="3">
    <source>
        <dbReference type="ARBA" id="ARBA00004715"/>
    </source>
</evidence>
<dbReference type="GO" id="GO:0005737">
    <property type="term" value="C:cytoplasm"/>
    <property type="evidence" value="ECO:0007669"/>
    <property type="project" value="UniProtKB-SubCell"/>
</dbReference>
<feature type="binding site" evidence="12">
    <location>
        <position position="126"/>
    </location>
    <ligand>
        <name>FMN</name>
        <dbReference type="ChEBI" id="CHEBI:58210"/>
    </ligand>
</feature>
<keyword evidence="8 12" id="KW-0665">Pyrimidine biosynthesis</keyword>
<dbReference type="InterPro" id="IPR013785">
    <property type="entry name" value="Aldolase_TIM"/>
</dbReference>
<keyword evidence="10" id="KW-0520">NAD</keyword>
<sequence>MDRLKVKFIDRTFKNPVVVASGTYGYGKDYLDYYDPSLLGGICSKGITLHQKSGNKGIRICETPSGLLNSIGLENPGVSKFIDAYLKEMSAIDTVKIINVGGNTIDEYIKAMELLNDCELGLIELNISCPNVKEGGMAFGIKADSAAEVTSKVKKVSRHKIMVKLSPNAENIIDIAKACEDSGADALSLVNTFQAMAIDIVKKESVFENMYAGLSGPAIKPIALRMVNQVYKNVSIPIMGMGGITTWQDAVEFIMAGSSCIQIGTANFIDPMTPIKVIEGLKDYCLGNNIENISDLVGVI</sequence>
<dbReference type="NCBIfam" id="TIGR01037">
    <property type="entry name" value="pyrD_sub1_fam"/>
    <property type="match status" value="1"/>
</dbReference>
<evidence type="ECO:0000256" key="8">
    <source>
        <dbReference type="ARBA" id="ARBA00022975"/>
    </source>
</evidence>
<evidence type="ECO:0000313" key="15">
    <source>
        <dbReference type="Proteomes" id="UP000440004"/>
    </source>
</evidence>
<feature type="binding site" evidence="12">
    <location>
        <position position="164"/>
    </location>
    <ligand>
        <name>FMN</name>
        <dbReference type="ChEBI" id="CHEBI:58210"/>
    </ligand>
</feature>
<comment type="function">
    <text evidence="1">Catalyzes the conversion of dihydroorotate to orotate with NAD(+) as electron acceptor.</text>
</comment>
<feature type="binding site" evidence="12">
    <location>
        <begin position="264"/>
        <end position="265"/>
    </location>
    <ligand>
        <name>FMN</name>
        <dbReference type="ChEBI" id="CHEBI:58210"/>
    </ligand>
</feature>
<evidence type="ECO:0000256" key="1">
    <source>
        <dbReference type="ARBA" id="ARBA00003616"/>
    </source>
</evidence>
<dbReference type="Proteomes" id="UP000440004">
    <property type="component" value="Unassembled WGS sequence"/>
</dbReference>
<dbReference type="UniPathway" id="UPA00070"/>
<dbReference type="PIRSF" id="PIRSF000164">
    <property type="entry name" value="DHO_oxidase"/>
    <property type="match status" value="1"/>
</dbReference>
<feature type="binding site" evidence="12">
    <location>
        <begin position="191"/>
        <end position="192"/>
    </location>
    <ligand>
        <name>substrate</name>
    </ligand>
</feature>
<comment type="cofactor">
    <cofactor evidence="12">
        <name>FMN</name>
        <dbReference type="ChEBI" id="CHEBI:58210"/>
    </cofactor>
    <text evidence="12">Binds 1 FMN per subunit.</text>
</comment>
<dbReference type="InterPro" id="IPR005720">
    <property type="entry name" value="Dihydroorotate_DH_cat"/>
</dbReference>
<keyword evidence="9 12" id="KW-0560">Oxidoreductase</keyword>
<dbReference type="PANTHER" id="PTHR48109:SF1">
    <property type="entry name" value="DIHYDROOROTATE DEHYDROGENASE (FUMARATE)"/>
    <property type="match status" value="1"/>
</dbReference>
<gene>
    <name evidence="12" type="primary">pyrD</name>
    <name evidence="14" type="ORF">GC105_13870</name>
</gene>
<feature type="binding site" evidence="12">
    <location>
        <begin position="45"/>
        <end position="46"/>
    </location>
    <ligand>
        <name>FMN</name>
        <dbReference type="ChEBI" id="CHEBI:58210"/>
    </ligand>
</feature>
<evidence type="ECO:0000256" key="2">
    <source>
        <dbReference type="ARBA" id="ARBA00004496"/>
    </source>
</evidence>
<comment type="similarity">
    <text evidence="4 12">Belongs to the dihydroorotate dehydrogenase family. Type 1 subfamily.</text>
</comment>
<proteinExistence type="inferred from homology"/>
<name>A0A6A7KBD7_9FIRM</name>
<feature type="binding site" evidence="12">
    <location>
        <begin position="242"/>
        <end position="243"/>
    </location>
    <ligand>
        <name>FMN</name>
        <dbReference type="ChEBI" id="CHEBI:58210"/>
    </ligand>
</feature>
<evidence type="ECO:0000256" key="9">
    <source>
        <dbReference type="ARBA" id="ARBA00023002"/>
    </source>
</evidence>
<feature type="binding site" evidence="12">
    <location>
        <position position="190"/>
    </location>
    <ligand>
        <name>FMN</name>
        <dbReference type="ChEBI" id="CHEBI:58210"/>
    </ligand>
</feature>
<dbReference type="RefSeq" id="WP_152805967.1">
    <property type="nucleotide sequence ID" value="NZ_WHNX01000030.1"/>
</dbReference>
<comment type="subcellular location">
    <subcellularLocation>
        <location evidence="2 12">Cytoplasm</location>
    </subcellularLocation>
</comment>
<evidence type="ECO:0000256" key="7">
    <source>
        <dbReference type="ARBA" id="ARBA00022643"/>
    </source>
</evidence>
<dbReference type="InterPro" id="IPR012135">
    <property type="entry name" value="Dihydroorotate_DH_1_2"/>
</dbReference>
<feature type="binding site" evidence="12">
    <location>
        <position position="21"/>
    </location>
    <ligand>
        <name>FMN</name>
        <dbReference type="ChEBI" id="CHEBI:58210"/>
    </ligand>
</feature>
<dbReference type="InterPro" id="IPR033888">
    <property type="entry name" value="DHOD_1B"/>
</dbReference>
<dbReference type="AlphaFoldDB" id="A0A6A7KBD7"/>
<feature type="binding site" evidence="12">
    <location>
        <position position="45"/>
    </location>
    <ligand>
        <name>substrate</name>
    </ligand>
</feature>
<dbReference type="GO" id="GO:0004589">
    <property type="term" value="F:dihydroorotate dehydrogenase (NAD+) activity"/>
    <property type="evidence" value="ECO:0007669"/>
    <property type="project" value="UniProtKB-EC"/>
</dbReference>
<feature type="active site" description="Nucleophile" evidence="12">
    <location>
        <position position="129"/>
    </location>
</feature>
<feature type="binding site" evidence="12">
    <location>
        <position position="216"/>
    </location>
    <ligand>
        <name>FMN</name>
        <dbReference type="ChEBI" id="CHEBI:58210"/>
    </ligand>
</feature>
<evidence type="ECO:0000256" key="5">
    <source>
        <dbReference type="ARBA" id="ARBA00022490"/>
    </source>
</evidence>
<feature type="binding site" evidence="12">
    <location>
        <position position="99"/>
    </location>
    <ligand>
        <name>FMN</name>
        <dbReference type="ChEBI" id="CHEBI:58210"/>
    </ligand>
</feature>
<comment type="pathway">
    <text evidence="3">Pyrimidine metabolism; UMP biosynthesis via de novo pathway; orotate from (S)-dihydroorotate (NAD(+) route): step 1/1.</text>
</comment>
<dbReference type="SUPFAM" id="SSF51395">
    <property type="entry name" value="FMN-linked oxidoreductases"/>
    <property type="match status" value="1"/>
</dbReference>
<dbReference type="HAMAP" id="MF_00224">
    <property type="entry name" value="DHO_dh_type1"/>
    <property type="match status" value="1"/>
</dbReference>
<evidence type="ECO:0000313" key="14">
    <source>
        <dbReference type="EMBL" id="MPW26869.1"/>
    </source>
</evidence>
<dbReference type="InterPro" id="IPR050074">
    <property type="entry name" value="DHO_dehydrogenase"/>
</dbReference>
<dbReference type="EMBL" id="WHNX01000030">
    <property type="protein sequence ID" value="MPW26869.1"/>
    <property type="molecule type" value="Genomic_DNA"/>
</dbReference>
<dbReference type="InterPro" id="IPR049622">
    <property type="entry name" value="Dihydroorotate_DH_I"/>
</dbReference>
<feature type="binding site" evidence="12">
    <location>
        <begin position="69"/>
        <end position="73"/>
    </location>
    <ligand>
        <name>substrate</name>
    </ligand>
</feature>
<dbReference type="GO" id="GO:0006207">
    <property type="term" value="P:'de novo' pyrimidine nucleobase biosynthetic process"/>
    <property type="evidence" value="ECO:0007669"/>
    <property type="project" value="TreeGrafter"/>
</dbReference>
<comment type="catalytic activity">
    <reaction evidence="11">
        <text>(S)-dihydroorotate + NAD(+) = orotate + NADH + H(+)</text>
        <dbReference type="Rhea" id="RHEA:13513"/>
        <dbReference type="ChEBI" id="CHEBI:15378"/>
        <dbReference type="ChEBI" id="CHEBI:30839"/>
        <dbReference type="ChEBI" id="CHEBI:30864"/>
        <dbReference type="ChEBI" id="CHEBI:57540"/>
        <dbReference type="ChEBI" id="CHEBI:57945"/>
        <dbReference type="EC" id="1.3.1.14"/>
    </reaction>
</comment>
<keyword evidence="7 12" id="KW-0288">FMN</keyword>
<reference evidence="14 15" key="1">
    <citation type="submission" date="2019-10" db="EMBL/GenBank/DDBJ databases">
        <title>Alkalibaculum tamaniensis sp.nov., a new alkaliphilic acetogen, isolated on methoxylated aromatics from a mud volcano.</title>
        <authorList>
            <person name="Khomyakova M.A."/>
            <person name="Merkel A.Y."/>
            <person name="Bonch-Osmolovskaya E.A."/>
            <person name="Slobodkin A.I."/>
        </authorList>
    </citation>
    <scope>NUCLEOTIDE SEQUENCE [LARGE SCALE GENOMIC DNA]</scope>
    <source>
        <strain evidence="14 15">M08DMB</strain>
    </source>
</reference>